<proteinExistence type="inferred from homology"/>
<evidence type="ECO:0000256" key="1">
    <source>
        <dbReference type="ARBA" id="ARBA00010465"/>
    </source>
</evidence>
<evidence type="ECO:0000259" key="4">
    <source>
        <dbReference type="PROSITE" id="PS51279"/>
    </source>
</evidence>
<evidence type="ECO:0000313" key="5">
    <source>
        <dbReference type="EMBL" id="KAL2038992.1"/>
    </source>
</evidence>
<name>A0ABR3ZZ75_9LECA</name>
<dbReference type="PANTHER" id="PTHR48407:SF1">
    <property type="entry name" value="CRANIOFACIAL DEVELOPMENT PROTEIN 1"/>
    <property type="match status" value="1"/>
</dbReference>
<feature type="region of interest" description="Disordered" evidence="3">
    <location>
        <begin position="210"/>
        <end position="285"/>
    </location>
</feature>
<dbReference type="Proteomes" id="UP001590950">
    <property type="component" value="Unassembled WGS sequence"/>
</dbReference>
<dbReference type="PROSITE" id="PS51279">
    <property type="entry name" value="BCNT_C"/>
    <property type="match status" value="1"/>
</dbReference>
<dbReference type="Pfam" id="PF07572">
    <property type="entry name" value="BCNT"/>
    <property type="match status" value="1"/>
</dbReference>
<feature type="region of interest" description="Disordered" evidence="3">
    <location>
        <begin position="137"/>
        <end position="175"/>
    </location>
</feature>
<organism evidence="5 6">
    <name type="scientific">Stereocaulon virgatum</name>
    <dbReference type="NCBI Taxonomy" id="373712"/>
    <lineage>
        <taxon>Eukaryota</taxon>
        <taxon>Fungi</taxon>
        <taxon>Dikarya</taxon>
        <taxon>Ascomycota</taxon>
        <taxon>Pezizomycotina</taxon>
        <taxon>Lecanoromycetes</taxon>
        <taxon>OSLEUM clade</taxon>
        <taxon>Lecanoromycetidae</taxon>
        <taxon>Lecanorales</taxon>
        <taxon>Lecanorineae</taxon>
        <taxon>Stereocaulaceae</taxon>
        <taxon>Stereocaulon</taxon>
    </lineage>
</organism>
<comment type="caution">
    <text evidence="5">The sequence shown here is derived from an EMBL/GenBank/DDBJ whole genome shotgun (WGS) entry which is preliminary data.</text>
</comment>
<evidence type="ECO:0000256" key="3">
    <source>
        <dbReference type="SAM" id="MobiDB-lite"/>
    </source>
</evidence>
<feature type="compositionally biased region" description="Polar residues" evidence="3">
    <location>
        <begin position="210"/>
        <end position="221"/>
    </location>
</feature>
<dbReference type="InterPro" id="IPR027124">
    <property type="entry name" value="Swc5/CFDP1/2"/>
</dbReference>
<gene>
    <name evidence="5" type="ORF">N7G274_008332</name>
</gene>
<evidence type="ECO:0000313" key="6">
    <source>
        <dbReference type="Proteomes" id="UP001590950"/>
    </source>
</evidence>
<feature type="domain" description="BCNT-C" evidence="4">
    <location>
        <begin position="267"/>
        <end position="348"/>
    </location>
</feature>
<dbReference type="PANTHER" id="PTHR48407">
    <property type="entry name" value="CRANIOFACIAL DEVELOPMENT PROTEIN 1"/>
    <property type="match status" value="1"/>
</dbReference>
<dbReference type="InterPro" id="IPR011421">
    <property type="entry name" value="BCNT-C"/>
</dbReference>
<sequence length="350" mass="37507">MPPPHPQPEEEEYDSAADSDFDASLSPSSADESEASDVETTTKGNKKRTDAAGGVEMASGDEGIVAQGKKKRRKKGKGRGKAKEGEEVDVEDEDDGPVGVRVRLRSGRGGEESKNKPIARTTGATIDIDSVWARLNNPKAPRARPAPPKLPESISDAENVPPPSTKPTVPAISVPETTITIPHTYTFAGEIHTSTKTVPASSPEAITYLASKSKNSTSPTATGPALRRPLARKGLLEPNPGFLIKGREVPPRADLPTSIGGKGTRSLGANTKASQWETGKEGKAKKLNTVEKSKLDWEAEVERQGMREELEKAEKSGGSYLGRMDFLGRVEGEREEEARLARLKMRGLQG</sequence>
<feature type="compositionally biased region" description="Acidic residues" evidence="3">
    <location>
        <begin position="86"/>
        <end position="96"/>
    </location>
</feature>
<comment type="similarity">
    <text evidence="1">Belongs to the SWC5 family.</text>
</comment>
<feature type="compositionally biased region" description="Basic residues" evidence="3">
    <location>
        <begin position="68"/>
        <end position="80"/>
    </location>
</feature>
<feature type="compositionally biased region" description="Acidic residues" evidence="3">
    <location>
        <begin position="9"/>
        <end position="21"/>
    </location>
</feature>
<reference evidence="5 6" key="1">
    <citation type="submission" date="2024-09" db="EMBL/GenBank/DDBJ databases">
        <title>Rethinking Asexuality: The Enigmatic Case of Functional Sexual Genes in Lepraria (Stereocaulaceae).</title>
        <authorList>
            <person name="Doellman M."/>
            <person name="Sun Y."/>
            <person name="Barcenas-Pena A."/>
            <person name="Lumbsch H.T."/>
            <person name="Grewe F."/>
        </authorList>
    </citation>
    <scope>NUCLEOTIDE SEQUENCE [LARGE SCALE GENOMIC DNA]</scope>
    <source>
        <strain evidence="5 6">Mercado 3170</strain>
    </source>
</reference>
<evidence type="ECO:0000256" key="2">
    <source>
        <dbReference type="ARBA" id="ARBA00019138"/>
    </source>
</evidence>
<dbReference type="EMBL" id="JBEFKJ010000028">
    <property type="protein sequence ID" value="KAL2038992.1"/>
    <property type="molecule type" value="Genomic_DNA"/>
</dbReference>
<keyword evidence="6" id="KW-1185">Reference proteome</keyword>
<accession>A0ABR3ZZ75</accession>
<feature type="compositionally biased region" description="Polar residues" evidence="3">
    <location>
        <begin position="267"/>
        <end position="277"/>
    </location>
</feature>
<feature type="region of interest" description="Disordered" evidence="3">
    <location>
        <begin position="1"/>
        <end position="122"/>
    </location>
</feature>
<protein>
    <recommendedName>
        <fullName evidence="2">SWR1-complex protein 5</fullName>
    </recommendedName>
</protein>